<reference evidence="3 4" key="1">
    <citation type="submission" date="2011-11" db="EMBL/GenBank/DDBJ databases">
        <title>Complete sequence of Granulicella mallensis MP5ACTX8.</title>
        <authorList>
            <consortium name="US DOE Joint Genome Institute"/>
            <person name="Lucas S."/>
            <person name="Copeland A."/>
            <person name="Lapidus A."/>
            <person name="Cheng J.-F."/>
            <person name="Goodwin L."/>
            <person name="Pitluck S."/>
            <person name="Peters L."/>
            <person name="Lu M."/>
            <person name="Detter J.C."/>
            <person name="Han C."/>
            <person name="Tapia R."/>
            <person name="Land M."/>
            <person name="Hauser L."/>
            <person name="Kyrpides N."/>
            <person name="Ivanova N."/>
            <person name="Mikhailova N."/>
            <person name="Pagani I."/>
            <person name="Rawat S."/>
            <person name="Mannisto M."/>
            <person name="Haggblom M."/>
            <person name="Woyke T."/>
        </authorList>
    </citation>
    <scope>NUCLEOTIDE SEQUENCE [LARGE SCALE GENOMIC DNA]</scope>
    <source>
        <strain evidence="4">ATCC BAA-1857 / DSM 23137 / MP5ACTX8</strain>
    </source>
</reference>
<feature type="compositionally biased region" description="Basic and acidic residues" evidence="1">
    <location>
        <begin position="82"/>
        <end position="100"/>
    </location>
</feature>
<gene>
    <name evidence="3" type="ordered locus">AciX8_4147</name>
</gene>
<protein>
    <recommendedName>
        <fullName evidence="5">Lipoprotein</fullName>
    </recommendedName>
</protein>
<dbReference type="eggNOG" id="ENOG5033RXY">
    <property type="taxonomic scope" value="Bacteria"/>
</dbReference>
<feature type="chain" id="PRO_5003512923" description="Lipoprotein" evidence="2">
    <location>
        <begin position="25"/>
        <end position="335"/>
    </location>
</feature>
<dbReference type="EMBL" id="CP003130">
    <property type="protein sequence ID" value="AEU38428.1"/>
    <property type="molecule type" value="Genomic_DNA"/>
</dbReference>
<accession>G8NQW5</accession>
<evidence type="ECO:0000313" key="4">
    <source>
        <dbReference type="Proteomes" id="UP000007113"/>
    </source>
</evidence>
<evidence type="ECO:0000256" key="1">
    <source>
        <dbReference type="SAM" id="MobiDB-lite"/>
    </source>
</evidence>
<dbReference type="AlphaFoldDB" id="G8NQW5"/>
<evidence type="ECO:0000313" key="3">
    <source>
        <dbReference type="EMBL" id="AEU38428.1"/>
    </source>
</evidence>
<dbReference type="KEGG" id="gma:AciX8_4147"/>
<organism evidence="3 4">
    <name type="scientific">Granulicella mallensis (strain ATCC BAA-1857 / DSM 23137 / MP5ACTX8)</name>
    <dbReference type="NCBI Taxonomy" id="682795"/>
    <lineage>
        <taxon>Bacteria</taxon>
        <taxon>Pseudomonadati</taxon>
        <taxon>Acidobacteriota</taxon>
        <taxon>Terriglobia</taxon>
        <taxon>Terriglobales</taxon>
        <taxon>Acidobacteriaceae</taxon>
        <taxon>Granulicella</taxon>
    </lineage>
</organism>
<dbReference type="HOGENOM" id="CLU_070775_0_0_0"/>
<feature type="signal peptide" evidence="2">
    <location>
        <begin position="1"/>
        <end position="24"/>
    </location>
</feature>
<feature type="region of interest" description="Disordered" evidence="1">
    <location>
        <begin position="54"/>
        <end position="116"/>
    </location>
</feature>
<evidence type="ECO:0008006" key="5">
    <source>
        <dbReference type="Google" id="ProtNLM"/>
    </source>
</evidence>
<evidence type="ECO:0000256" key="2">
    <source>
        <dbReference type="SAM" id="SignalP"/>
    </source>
</evidence>
<proteinExistence type="predicted"/>
<name>G8NQW5_GRAMM</name>
<sequence length="335" mass="36136" precursor="true">MPRAFCACAFGLAGLALLPLTSSAQQTPSNVLIATLTPVTHPALPNAPSALLFSPTATGISPDTLDTDDSSSNNDPDSADNQDLKDPHQRTQDNSPDTKKKPVPPVELDANGNPIPLNLRQPQRILGFMPNFRSVSGGAVAHPPGWKYNFQVATHQSFDYSSFIFLGITSLSAEGLNSHPVLGKGVDGFYAYTWRGLLDKTDGTYLSAWFLPSLLHEDTRYYAMGRGHSIPIRALYVISRQAVAQTYGGKQTPNIAGLGGKVLTQVISREYYPAGATSFGVLATKFAYASMRDIAFTSIREFYPDIAAHYVRTHNEKVARQAARDAQAAGVHGNP</sequence>
<keyword evidence="4" id="KW-1185">Reference proteome</keyword>
<keyword evidence="2" id="KW-0732">Signal</keyword>
<feature type="compositionally biased region" description="Low complexity" evidence="1">
    <location>
        <begin position="70"/>
        <end position="81"/>
    </location>
</feature>
<dbReference type="STRING" id="682795.AciX8_4147"/>
<dbReference type="Proteomes" id="UP000007113">
    <property type="component" value="Chromosome"/>
</dbReference>